<evidence type="ECO:0000256" key="4">
    <source>
        <dbReference type="ARBA" id="ARBA00023002"/>
    </source>
</evidence>
<proteinExistence type="predicted"/>
<keyword evidence="4" id="KW-0560">Oxidoreductase</keyword>
<evidence type="ECO:0000313" key="7">
    <source>
        <dbReference type="EMBL" id="KAB7515769.1"/>
    </source>
</evidence>
<comment type="cofactor">
    <cofactor evidence="1">
        <name>FAD</name>
        <dbReference type="ChEBI" id="CHEBI:57692"/>
    </cofactor>
</comment>
<protein>
    <recommendedName>
        <fullName evidence="6">Prenylcysteine lyase domain-containing protein</fullName>
    </recommendedName>
</protein>
<dbReference type="RefSeq" id="WP_152133580.1">
    <property type="nucleotide sequence ID" value="NZ_QKKZ01000001.1"/>
</dbReference>
<dbReference type="PANTHER" id="PTHR15944">
    <property type="entry name" value="FARNESYLCYSTEINE LYASE"/>
    <property type="match status" value="1"/>
</dbReference>
<organism evidence="7 8">
    <name type="scientific">Halosegnis rubeus</name>
    <dbReference type="NCBI Taxonomy" id="2212850"/>
    <lineage>
        <taxon>Archaea</taxon>
        <taxon>Methanobacteriati</taxon>
        <taxon>Methanobacteriota</taxon>
        <taxon>Stenosarchaea group</taxon>
        <taxon>Halobacteria</taxon>
        <taxon>Halobacteriales</taxon>
        <taxon>Natronomonadaceae</taxon>
        <taxon>Halosegnis</taxon>
    </lineage>
</organism>
<dbReference type="Proteomes" id="UP000326865">
    <property type="component" value="Unassembled WGS sequence"/>
</dbReference>
<evidence type="ECO:0000256" key="2">
    <source>
        <dbReference type="ARBA" id="ARBA00022630"/>
    </source>
</evidence>
<dbReference type="GO" id="GO:0030328">
    <property type="term" value="P:prenylcysteine catabolic process"/>
    <property type="evidence" value="ECO:0007669"/>
    <property type="project" value="InterPro"/>
</dbReference>
<dbReference type="GO" id="GO:0001735">
    <property type="term" value="F:prenylcysteine oxidase activity"/>
    <property type="evidence" value="ECO:0007669"/>
    <property type="project" value="InterPro"/>
</dbReference>
<dbReference type="EMBL" id="QKKZ01000001">
    <property type="protein sequence ID" value="KAB7515769.1"/>
    <property type="molecule type" value="Genomic_DNA"/>
</dbReference>
<reference evidence="7 8" key="1">
    <citation type="submission" date="2019-10" db="EMBL/GenBank/DDBJ databases">
        <title>Unraveling microbial dark matter from salterns through culturing: the case of the genus Halosegnis.</title>
        <authorList>
            <person name="Duran-Viseras A."/>
            <person name="Andrei A.-S."/>
            <person name="Vera-Gargallo B."/>
            <person name="Ghai R."/>
            <person name="Sanchez-Porro C."/>
            <person name="Ventosa A."/>
        </authorList>
    </citation>
    <scope>NUCLEOTIDE SEQUENCE [LARGE SCALE GENOMIC DNA]</scope>
    <source>
        <strain evidence="7 8">F18-79</strain>
    </source>
</reference>
<feature type="domain" description="Prenylcysteine lyase" evidence="6">
    <location>
        <begin position="2"/>
        <end position="56"/>
    </location>
</feature>
<sequence>MEEVSWRAFPRLDLETPTPPFRLADGLYYVNAMESVASTMETQAIAGRTVANLVARDT</sequence>
<keyword evidence="5" id="KW-0325">Glycoprotein</keyword>
<evidence type="ECO:0000259" key="6">
    <source>
        <dbReference type="Pfam" id="PF07156"/>
    </source>
</evidence>
<name>A0A5N5UBN6_9EURY</name>
<dbReference type="PANTHER" id="PTHR15944:SF0">
    <property type="entry name" value="PRENYLCYSTEINE LYASE DOMAIN-CONTAINING PROTEIN"/>
    <property type="match status" value="1"/>
</dbReference>
<evidence type="ECO:0000256" key="3">
    <source>
        <dbReference type="ARBA" id="ARBA00022827"/>
    </source>
</evidence>
<dbReference type="InterPro" id="IPR017046">
    <property type="entry name" value="Prenylcysteine_Oxase1"/>
</dbReference>
<evidence type="ECO:0000256" key="1">
    <source>
        <dbReference type="ARBA" id="ARBA00001974"/>
    </source>
</evidence>
<comment type="caution">
    <text evidence="7">The sequence shown here is derived from an EMBL/GenBank/DDBJ whole genome shotgun (WGS) entry which is preliminary data.</text>
</comment>
<evidence type="ECO:0000256" key="5">
    <source>
        <dbReference type="ARBA" id="ARBA00023180"/>
    </source>
</evidence>
<accession>A0A5N5UBN6</accession>
<dbReference type="AlphaFoldDB" id="A0A5N5UBN6"/>
<keyword evidence="8" id="KW-1185">Reference proteome</keyword>
<evidence type="ECO:0000313" key="8">
    <source>
        <dbReference type="Proteomes" id="UP000326865"/>
    </source>
</evidence>
<dbReference type="InterPro" id="IPR010795">
    <property type="entry name" value="Prenylcys_lyase"/>
</dbReference>
<keyword evidence="3" id="KW-0274">FAD</keyword>
<dbReference type="Pfam" id="PF07156">
    <property type="entry name" value="Prenylcys_lyase"/>
    <property type="match status" value="1"/>
</dbReference>
<dbReference type="GO" id="GO:0030327">
    <property type="term" value="P:prenylated protein catabolic process"/>
    <property type="evidence" value="ECO:0007669"/>
    <property type="project" value="TreeGrafter"/>
</dbReference>
<gene>
    <name evidence="7" type="ORF">DM867_01080</name>
</gene>
<keyword evidence="2" id="KW-0285">Flavoprotein</keyword>